<gene>
    <name evidence="3" type="ORF">T10_7798</name>
</gene>
<feature type="compositionally biased region" description="Polar residues" evidence="1">
    <location>
        <begin position="23"/>
        <end position="33"/>
    </location>
</feature>
<dbReference type="EMBL" id="JYDO01000003">
    <property type="protein sequence ID" value="KRZ80165.1"/>
    <property type="molecule type" value="Genomic_DNA"/>
</dbReference>
<feature type="transmembrane region" description="Helical" evidence="2">
    <location>
        <begin position="50"/>
        <end position="71"/>
    </location>
</feature>
<sequence length="106" mass="11595">MTSCGGSAFTKQMKPDLDPNMAGAQSVQTDPSMSKLSCCYPAGTFLEMFFLQPIAVFVTCLSVSLALFPIVMVSKQAIENWVDTSDIYFSPQLLHKMRGVLTTLFA</sequence>
<dbReference type="Proteomes" id="UP000054843">
    <property type="component" value="Unassembled WGS sequence"/>
</dbReference>
<feature type="region of interest" description="Disordered" evidence="1">
    <location>
        <begin position="1"/>
        <end position="33"/>
    </location>
</feature>
<evidence type="ECO:0000313" key="4">
    <source>
        <dbReference type="Proteomes" id="UP000054843"/>
    </source>
</evidence>
<keyword evidence="4" id="KW-1185">Reference proteome</keyword>
<comment type="caution">
    <text evidence="3">The sequence shown here is derived from an EMBL/GenBank/DDBJ whole genome shotgun (WGS) entry which is preliminary data.</text>
</comment>
<keyword evidence="2" id="KW-0812">Transmembrane</keyword>
<accession>A0A0V1N8Q1</accession>
<dbReference type="AlphaFoldDB" id="A0A0V1N8Q1"/>
<evidence type="ECO:0000256" key="1">
    <source>
        <dbReference type="SAM" id="MobiDB-lite"/>
    </source>
</evidence>
<reference evidence="3 4" key="1">
    <citation type="submission" date="2015-01" db="EMBL/GenBank/DDBJ databases">
        <title>Evolution of Trichinella species and genotypes.</title>
        <authorList>
            <person name="Korhonen P.K."/>
            <person name="Edoardo P."/>
            <person name="Giuseppe L.R."/>
            <person name="Gasser R.B."/>
        </authorList>
    </citation>
    <scope>NUCLEOTIDE SEQUENCE [LARGE SCALE GENOMIC DNA]</scope>
    <source>
        <strain evidence="3">ISS1980</strain>
    </source>
</reference>
<evidence type="ECO:0000313" key="3">
    <source>
        <dbReference type="EMBL" id="KRZ80165.1"/>
    </source>
</evidence>
<keyword evidence="2" id="KW-1133">Transmembrane helix</keyword>
<evidence type="ECO:0000256" key="2">
    <source>
        <dbReference type="SAM" id="Phobius"/>
    </source>
</evidence>
<proteinExistence type="predicted"/>
<keyword evidence="2" id="KW-0472">Membrane</keyword>
<organism evidence="3 4">
    <name type="scientific">Trichinella papuae</name>
    <dbReference type="NCBI Taxonomy" id="268474"/>
    <lineage>
        <taxon>Eukaryota</taxon>
        <taxon>Metazoa</taxon>
        <taxon>Ecdysozoa</taxon>
        <taxon>Nematoda</taxon>
        <taxon>Enoplea</taxon>
        <taxon>Dorylaimia</taxon>
        <taxon>Trichinellida</taxon>
        <taxon>Trichinellidae</taxon>
        <taxon>Trichinella</taxon>
    </lineage>
</organism>
<protein>
    <submittedName>
        <fullName evidence="3">Uncharacterized protein</fullName>
    </submittedName>
</protein>
<name>A0A0V1N8Q1_9BILA</name>